<feature type="compositionally biased region" description="Basic and acidic residues" evidence="5">
    <location>
        <begin position="21"/>
        <end position="34"/>
    </location>
</feature>
<gene>
    <name evidence="7" type="ORF">PRZ48_002531</name>
</gene>
<evidence type="ECO:0000259" key="6">
    <source>
        <dbReference type="SMART" id="SM00903"/>
    </source>
</evidence>
<proteinExistence type="inferred from homology"/>
<keyword evidence="8" id="KW-1185">Reference proteome</keyword>
<evidence type="ECO:0000256" key="2">
    <source>
        <dbReference type="ARBA" id="ARBA00022630"/>
    </source>
</evidence>
<evidence type="ECO:0000256" key="5">
    <source>
        <dbReference type="SAM" id="MobiDB-lite"/>
    </source>
</evidence>
<organism evidence="7 8">
    <name type="scientific">Zasmidium cellare</name>
    <name type="common">Wine cellar mold</name>
    <name type="synonym">Racodium cellare</name>
    <dbReference type="NCBI Taxonomy" id="395010"/>
    <lineage>
        <taxon>Eukaryota</taxon>
        <taxon>Fungi</taxon>
        <taxon>Dikarya</taxon>
        <taxon>Ascomycota</taxon>
        <taxon>Pezizomycotina</taxon>
        <taxon>Dothideomycetes</taxon>
        <taxon>Dothideomycetidae</taxon>
        <taxon>Mycosphaerellales</taxon>
        <taxon>Mycosphaerellaceae</taxon>
        <taxon>Zasmidium</taxon>
    </lineage>
</organism>
<dbReference type="PANTHER" id="PTHR33798:SF5">
    <property type="entry name" value="FLAVIN REDUCTASE LIKE DOMAIN-CONTAINING PROTEIN"/>
    <property type="match status" value="1"/>
</dbReference>
<reference evidence="7 8" key="1">
    <citation type="journal article" date="2023" name="G3 (Bethesda)">
        <title>A chromosome-level genome assembly of Zasmidium syzygii isolated from banana leaves.</title>
        <authorList>
            <person name="van Westerhoven A.C."/>
            <person name="Mehrabi R."/>
            <person name="Talebi R."/>
            <person name="Steentjes M.B.F."/>
            <person name="Corcolon B."/>
            <person name="Chong P.A."/>
            <person name="Kema G.H.J."/>
            <person name="Seidl M.F."/>
        </authorList>
    </citation>
    <scope>NUCLEOTIDE SEQUENCE [LARGE SCALE GENOMIC DNA]</scope>
    <source>
        <strain evidence="7 8">P124</strain>
    </source>
</reference>
<evidence type="ECO:0000313" key="8">
    <source>
        <dbReference type="Proteomes" id="UP001305779"/>
    </source>
</evidence>
<comment type="similarity">
    <text evidence="4">Belongs to the flavoredoxin family.</text>
</comment>
<protein>
    <recommendedName>
        <fullName evidence="6">Flavin reductase like domain-containing protein</fullName>
    </recommendedName>
</protein>
<dbReference type="SUPFAM" id="SSF50475">
    <property type="entry name" value="FMN-binding split barrel"/>
    <property type="match status" value="1"/>
</dbReference>
<evidence type="ECO:0000256" key="3">
    <source>
        <dbReference type="ARBA" id="ARBA00022643"/>
    </source>
</evidence>
<dbReference type="Proteomes" id="UP001305779">
    <property type="component" value="Unassembled WGS sequence"/>
</dbReference>
<comment type="caution">
    <text evidence="7">The sequence shown here is derived from an EMBL/GenBank/DDBJ whole genome shotgun (WGS) entry which is preliminary data.</text>
</comment>
<dbReference type="InterPro" id="IPR002563">
    <property type="entry name" value="Flavin_Rdtase-like_dom"/>
</dbReference>
<evidence type="ECO:0000256" key="1">
    <source>
        <dbReference type="ARBA" id="ARBA00001917"/>
    </source>
</evidence>
<feature type="region of interest" description="Disordered" evidence="5">
    <location>
        <begin position="1"/>
        <end position="70"/>
    </location>
</feature>
<keyword evidence="2" id="KW-0285">Flavoprotein</keyword>
<dbReference type="PANTHER" id="PTHR33798">
    <property type="entry name" value="FLAVOPROTEIN OXYGENASE"/>
    <property type="match status" value="1"/>
</dbReference>
<dbReference type="EMBL" id="JAXOVC010000001">
    <property type="protein sequence ID" value="KAK4508792.1"/>
    <property type="molecule type" value="Genomic_DNA"/>
</dbReference>
<name>A0ABR0F543_ZASCE</name>
<accession>A0ABR0F543</accession>
<comment type="cofactor">
    <cofactor evidence="1">
        <name>FMN</name>
        <dbReference type="ChEBI" id="CHEBI:58210"/>
    </cofactor>
</comment>
<dbReference type="Pfam" id="PF01613">
    <property type="entry name" value="Flavin_Reduct"/>
    <property type="match status" value="1"/>
</dbReference>
<evidence type="ECO:0000256" key="4">
    <source>
        <dbReference type="ARBA" id="ARBA00038054"/>
    </source>
</evidence>
<dbReference type="SMART" id="SM00903">
    <property type="entry name" value="Flavin_Reduct"/>
    <property type="match status" value="1"/>
</dbReference>
<evidence type="ECO:0000313" key="7">
    <source>
        <dbReference type="EMBL" id="KAK4508792.1"/>
    </source>
</evidence>
<dbReference type="InterPro" id="IPR012349">
    <property type="entry name" value="Split_barrel_FMN-bd"/>
</dbReference>
<dbReference type="Gene3D" id="2.30.110.10">
    <property type="entry name" value="Electron Transport, Fmn-binding Protein, Chain A"/>
    <property type="match status" value="1"/>
</dbReference>
<sequence>MTNSTILNPGAHFAANNSRRPFKETESERPDWDASRSGFTWHKTLNPDWKLGDGASKTASPPSQIPIDPFEEGRSPLFNYRLITSAVIPRPTAVVSTIASDGSSNLAPYSFFQAMSHDPPTFVVSQAVSDNQSKDTLRNLRETGECVINLLNEDIIEAGNAASIQSPHGVSEWALTGLTPGKSEVVKPSRIAEAAFAVECKLKDVYEIQSKANPGSVSSAIAILEGVRFWVREEAVDEDRKTVDMAKSKAVGRLYGIGYTRILDGFQIPWPTWEEEADRAEKEGLVKPKVDGQ</sequence>
<keyword evidence="3" id="KW-0288">FMN</keyword>
<feature type="domain" description="Flavin reductase like" evidence="6">
    <location>
        <begin position="85"/>
        <end position="252"/>
    </location>
</feature>